<dbReference type="EMBL" id="JARJLR010000523">
    <property type="protein sequence ID" value="MDF3846239.1"/>
    <property type="molecule type" value="Genomic_DNA"/>
</dbReference>
<evidence type="ECO:0000313" key="2">
    <source>
        <dbReference type="EMBL" id="MDF3846239.1"/>
    </source>
</evidence>
<organism evidence="2 3">
    <name type="scientific">Pseudomonas citronellolis</name>
    <dbReference type="NCBI Taxonomy" id="53408"/>
    <lineage>
        <taxon>Bacteria</taxon>
        <taxon>Pseudomonadati</taxon>
        <taxon>Pseudomonadota</taxon>
        <taxon>Gammaproteobacteria</taxon>
        <taxon>Pseudomonadales</taxon>
        <taxon>Pseudomonadaceae</taxon>
        <taxon>Pseudomonas</taxon>
    </lineage>
</organism>
<dbReference type="Proteomes" id="UP001220662">
    <property type="component" value="Unassembled WGS sequence"/>
</dbReference>
<evidence type="ECO:0000256" key="1">
    <source>
        <dbReference type="SAM" id="MobiDB-lite"/>
    </source>
</evidence>
<reference evidence="2" key="1">
    <citation type="submission" date="2023-03" db="EMBL/GenBank/DDBJ databases">
        <title>Draft assemblies of triclosan tolerant bacteria isolated from returned activated sludge.</title>
        <authorList>
            <person name="Van Hamelsveld S."/>
        </authorList>
    </citation>
    <scope>NUCLEOTIDE SEQUENCE</scope>
    <source>
        <strain evidence="2">GW210015_S63</strain>
    </source>
</reference>
<sequence>MIRISWTTWVIDTDTQTADAARYSYYERIKTLGLDSFVTAPSQFAGRPHEFTLGGKYQHLDKAFTYGSVDLDGDGYADELPIGIDGANDLPRLNLLGQAGALKRPSLSPVAQSIRPQGPAATVVRQQAVPPGRSAWPVSPIADGERKSHSSRLFS</sequence>
<proteinExistence type="predicted"/>
<evidence type="ECO:0000313" key="3">
    <source>
        <dbReference type="Proteomes" id="UP001220662"/>
    </source>
</evidence>
<name>A0AAW6PJ95_9PSED</name>
<dbReference type="RefSeq" id="WP_276216310.1">
    <property type="nucleotide sequence ID" value="NZ_JARJLR010000523.1"/>
</dbReference>
<accession>A0AAW6PJ95</accession>
<gene>
    <name evidence="2" type="ORF">P3W55_31445</name>
</gene>
<dbReference type="AlphaFoldDB" id="A0AAW6PJ95"/>
<comment type="caution">
    <text evidence="2">The sequence shown here is derived from an EMBL/GenBank/DDBJ whole genome shotgun (WGS) entry which is preliminary data.</text>
</comment>
<protein>
    <submittedName>
        <fullName evidence="2">Uncharacterized protein</fullName>
    </submittedName>
</protein>
<feature type="region of interest" description="Disordered" evidence="1">
    <location>
        <begin position="127"/>
        <end position="155"/>
    </location>
</feature>